<dbReference type="Gene3D" id="3.40.390.10">
    <property type="entry name" value="Collagenase (Catalytic Domain)"/>
    <property type="match status" value="1"/>
</dbReference>
<dbReference type="GO" id="GO:0005886">
    <property type="term" value="C:plasma membrane"/>
    <property type="evidence" value="ECO:0007669"/>
    <property type="project" value="UniProtKB-SubCell"/>
</dbReference>
<dbReference type="CDD" id="cd04278">
    <property type="entry name" value="ZnMc_MMP"/>
    <property type="match status" value="1"/>
</dbReference>
<comment type="similarity">
    <text evidence="2">Belongs to the peptidase M10A family. Matrix metalloproteinases (MMPs) subfamily.</text>
</comment>
<evidence type="ECO:0000256" key="10">
    <source>
        <dbReference type="PIRSR" id="PIRSR621190-2"/>
    </source>
</evidence>
<evidence type="ECO:0000256" key="11">
    <source>
        <dbReference type="SAM" id="MobiDB-lite"/>
    </source>
</evidence>
<dbReference type="GO" id="GO:0031012">
    <property type="term" value="C:extracellular matrix"/>
    <property type="evidence" value="ECO:0007669"/>
    <property type="project" value="InterPro"/>
</dbReference>
<feature type="compositionally biased region" description="Polar residues" evidence="11">
    <location>
        <begin position="299"/>
        <end position="308"/>
    </location>
</feature>
<feature type="binding site" evidence="10">
    <location>
        <position position="233"/>
    </location>
    <ligand>
        <name>Ca(2+)</name>
        <dbReference type="ChEBI" id="CHEBI:29108"/>
        <label>3</label>
    </ligand>
</feature>
<keyword evidence="3" id="KW-0336">GPI-anchor</keyword>
<dbReference type="InterPro" id="IPR033739">
    <property type="entry name" value="M10A_MMP"/>
</dbReference>
<feature type="binding site" evidence="10">
    <location>
        <position position="215"/>
    </location>
    <ligand>
        <name>Ca(2+)</name>
        <dbReference type="ChEBI" id="CHEBI:29108"/>
        <label>2</label>
    </ligand>
</feature>
<feature type="region of interest" description="Disordered" evidence="11">
    <location>
        <begin position="295"/>
        <end position="318"/>
    </location>
</feature>
<dbReference type="PANTHER" id="PTHR10201">
    <property type="entry name" value="MATRIX METALLOPROTEINASE"/>
    <property type="match status" value="1"/>
</dbReference>
<evidence type="ECO:0000256" key="6">
    <source>
        <dbReference type="ARBA" id="ARBA00022801"/>
    </source>
</evidence>
<keyword evidence="8" id="KW-0482">Metalloprotease</keyword>
<dbReference type="SMART" id="SM00235">
    <property type="entry name" value="ZnMc"/>
    <property type="match status" value="1"/>
</dbReference>
<feature type="binding site" evidence="10">
    <location>
        <position position="225"/>
    </location>
    <ligand>
        <name>Zn(2+)</name>
        <dbReference type="ChEBI" id="CHEBI:29105"/>
        <label>1</label>
    </ligand>
</feature>
<keyword evidence="6" id="KW-0378">Hydrolase</keyword>
<dbReference type="InterPro" id="IPR024079">
    <property type="entry name" value="MetalloPept_cat_dom_sf"/>
</dbReference>
<dbReference type="Proteomes" id="UP000436088">
    <property type="component" value="Unassembled WGS sequence"/>
</dbReference>
<evidence type="ECO:0000256" key="5">
    <source>
        <dbReference type="ARBA" id="ARBA00022723"/>
    </source>
</evidence>
<dbReference type="GO" id="GO:0098552">
    <property type="term" value="C:side of membrane"/>
    <property type="evidence" value="ECO:0007669"/>
    <property type="project" value="UniProtKB-KW"/>
</dbReference>
<reference evidence="14" key="1">
    <citation type="submission" date="2019-09" db="EMBL/GenBank/DDBJ databases">
        <title>Draft genome information of white flower Hibiscus syriacus.</title>
        <authorList>
            <person name="Kim Y.-M."/>
        </authorList>
    </citation>
    <scope>NUCLEOTIDE SEQUENCE [LARGE SCALE GENOMIC DNA]</scope>
    <source>
        <strain evidence="14">YM2019G1</strain>
    </source>
</reference>
<keyword evidence="12" id="KW-0732">Signal</keyword>
<feature type="binding site" evidence="10">
    <location>
        <position position="256"/>
    </location>
    <ligand>
        <name>Zn(2+)</name>
        <dbReference type="ChEBI" id="CHEBI:29105"/>
        <label>2</label>
        <note>catalytic</note>
    </ligand>
</feature>
<feature type="binding site" evidence="10">
    <location>
        <position position="252"/>
    </location>
    <ligand>
        <name>Zn(2+)</name>
        <dbReference type="ChEBI" id="CHEBI:29105"/>
        <label>2</label>
        <note>catalytic</note>
    </ligand>
</feature>
<feature type="chain" id="PRO_5025545512" evidence="12">
    <location>
        <begin position="23"/>
        <end position="341"/>
    </location>
</feature>
<evidence type="ECO:0000256" key="8">
    <source>
        <dbReference type="ARBA" id="ARBA00023049"/>
    </source>
</evidence>
<keyword evidence="10" id="KW-0106">Calcium</keyword>
<feature type="domain" description="Peptidase metallopeptidase" evidence="13">
    <location>
        <begin position="161"/>
        <end position="297"/>
    </location>
</feature>
<dbReference type="Pfam" id="PF00413">
    <property type="entry name" value="Peptidase_M10"/>
    <property type="match status" value="2"/>
</dbReference>
<keyword evidence="15" id="KW-1185">Reference proteome</keyword>
<keyword evidence="4" id="KW-0645">Protease</keyword>
<dbReference type="InterPro" id="IPR021190">
    <property type="entry name" value="Pept_M10A"/>
</dbReference>
<evidence type="ECO:0000313" key="14">
    <source>
        <dbReference type="EMBL" id="KAE8713533.1"/>
    </source>
</evidence>
<evidence type="ECO:0000256" key="4">
    <source>
        <dbReference type="ARBA" id="ARBA00022670"/>
    </source>
</evidence>
<dbReference type="GO" id="GO:0004222">
    <property type="term" value="F:metalloendopeptidase activity"/>
    <property type="evidence" value="ECO:0007669"/>
    <property type="project" value="InterPro"/>
</dbReference>
<comment type="cofactor">
    <cofactor evidence="10">
        <name>Ca(2+)</name>
        <dbReference type="ChEBI" id="CHEBI:29108"/>
    </cofactor>
    <text evidence="10">Can bind about 5 Ca(2+) ions per subunit.</text>
</comment>
<evidence type="ECO:0000256" key="12">
    <source>
        <dbReference type="SAM" id="SignalP"/>
    </source>
</evidence>
<keyword evidence="5 10" id="KW-0479">Metal-binding</keyword>
<evidence type="ECO:0000313" key="15">
    <source>
        <dbReference type="Proteomes" id="UP000436088"/>
    </source>
</evidence>
<keyword evidence="7 10" id="KW-0862">Zinc</keyword>
<dbReference type="InterPro" id="IPR006026">
    <property type="entry name" value="Peptidase_Metallo"/>
</dbReference>
<comment type="subcellular location">
    <subcellularLocation>
        <location evidence="1">Cell membrane</location>
        <topology evidence="1">Lipid-anchor</topology>
        <topology evidence="1">GPI-anchor</topology>
        <orientation evidence="1">Extracellular side</orientation>
    </subcellularLocation>
</comment>
<comment type="cofactor">
    <cofactor evidence="10">
        <name>Zn(2+)</name>
        <dbReference type="ChEBI" id="CHEBI:29105"/>
    </cofactor>
    <text evidence="10">Binds 2 Zn(2+) ions per subunit.</text>
</comment>
<proteinExistence type="inferred from homology"/>
<dbReference type="AlphaFoldDB" id="A0A6A3BAS0"/>
<feature type="binding site" description="in inhibited form" evidence="10">
    <location>
        <position position="124"/>
    </location>
    <ligand>
        <name>Zn(2+)</name>
        <dbReference type="ChEBI" id="CHEBI:29105"/>
        <label>2</label>
        <note>catalytic</note>
    </ligand>
</feature>
<protein>
    <submittedName>
        <fullName evidence="14">Transducin/WD40 repeat-like superfamily protein</fullName>
    </submittedName>
</protein>
<evidence type="ECO:0000256" key="3">
    <source>
        <dbReference type="ARBA" id="ARBA00022622"/>
    </source>
</evidence>
<dbReference type="GO" id="GO:0008270">
    <property type="term" value="F:zinc ion binding"/>
    <property type="evidence" value="ECO:0007669"/>
    <property type="project" value="InterPro"/>
</dbReference>
<feature type="binding site" evidence="10">
    <location>
        <position position="262"/>
    </location>
    <ligand>
        <name>Zn(2+)</name>
        <dbReference type="ChEBI" id="CHEBI:29105"/>
        <label>2</label>
        <note>catalytic</note>
    </ligand>
</feature>
<evidence type="ECO:0000259" key="13">
    <source>
        <dbReference type="SMART" id="SM00235"/>
    </source>
</evidence>
<dbReference type="GO" id="GO:0006508">
    <property type="term" value="P:proteolysis"/>
    <property type="evidence" value="ECO:0007669"/>
    <property type="project" value="UniProtKB-KW"/>
</dbReference>
<accession>A0A6A3BAS0</accession>
<keyword evidence="3" id="KW-0449">Lipoprotein</keyword>
<dbReference type="Pfam" id="PF01471">
    <property type="entry name" value="PG_binding_1"/>
    <property type="match status" value="1"/>
</dbReference>
<dbReference type="InterPro" id="IPR002477">
    <property type="entry name" value="Peptidoglycan-bd-like"/>
</dbReference>
<feature type="binding site" evidence="10">
    <location>
        <position position="227"/>
    </location>
    <ligand>
        <name>Zn(2+)</name>
        <dbReference type="ChEBI" id="CHEBI:29105"/>
        <label>1</label>
    </ligand>
</feature>
<dbReference type="GO" id="GO:0030198">
    <property type="term" value="P:extracellular matrix organization"/>
    <property type="evidence" value="ECO:0007669"/>
    <property type="project" value="TreeGrafter"/>
</dbReference>
<feature type="binding site" evidence="10">
    <location>
        <position position="232"/>
    </location>
    <ligand>
        <name>Ca(2+)</name>
        <dbReference type="ChEBI" id="CHEBI:29108"/>
        <label>3</label>
    </ligand>
</feature>
<dbReference type="InterPro" id="IPR001818">
    <property type="entry name" value="Pept_M10_metallopeptidase"/>
</dbReference>
<sequence>MKFQVFVITIWVFSLSFASVSARLFPNNITGIPPWVLHNTTKTAAWDAFTRFAGCRPGEKRDGLSKLKQYFSYFGYIPNSQYNFTEDFDDELEKALRTYQQNFNLNVTGELDDRTLEQIVRPRCGNADIINGTTSMNSGRSSSFHTTEHFHTTAHYSFFPGTPRWPSNRRDLTYGFLPANELTDEIKAIFTRAFQKWSAVIPLTFTQTDSYFLADIRIGFYSGDHGDGEPFDGILGTASLPTAVDLESVAVHEIGHLLGLGHSSVEDAIMYPSISSRTKKVELANDDIEGVQLLYGTNPDFNGTTNSNSRERDTSGGVPRHLGSRWGLGVVFAVGFGSLFL</sequence>
<dbReference type="SUPFAM" id="SSF55486">
    <property type="entry name" value="Metalloproteases ('zincins'), catalytic domain"/>
    <property type="match status" value="1"/>
</dbReference>
<evidence type="ECO:0000256" key="1">
    <source>
        <dbReference type="ARBA" id="ARBA00004471"/>
    </source>
</evidence>
<feature type="active site" evidence="9">
    <location>
        <position position="253"/>
    </location>
</feature>
<evidence type="ECO:0000256" key="2">
    <source>
        <dbReference type="ARBA" id="ARBA00009614"/>
    </source>
</evidence>
<dbReference type="PANTHER" id="PTHR10201:SF272">
    <property type="entry name" value="METALLOENDOPROTEINASE 5-MMP"/>
    <property type="match status" value="1"/>
</dbReference>
<feature type="binding site" evidence="10">
    <location>
        <position position="270"/>
    </location>
    <ligand>
        <name>Zn(2+)</name>
        <dbReference type="ChEBI" id="CHEBI:29105"/>
        <label>2</label>
        <note>catalytic</note>
    </ligand>
</feature>
<keyword evidence="3" id="KW-0325">Glycoprotein</keyword>
<gene>
    <name evidence="14" type="ORF">F3Y22_tig00110206pilonHSYRG00064</name>
</gene>
<dbReference type="InterPro" id="IPR036365">
    <property type="entry name" value="PGBD-like_sf"/>
</dbReference>
<comment type="caution">
    <text evidence="14">The sequence shown here is derived from an EMBL/GenBank/DDBJ whole genome shotgun (WGS) entry which is preliminary data.</text>
</comment>
<dbReference type="SUPFAM" id="SSF47090">
    <property type="entry name" value="PGBD-like"/>
    <property type="match status" value="1"/>
</dbReference>
<dbReference type="GO" id="GO:0030574">
    <property type="term" value="P:collagen catabolic process"/>
    <property type="evidence" value="ECO:0007669"/>
    <property type="project" value="TreeGrafter"/>
</dbReference>
<keyword evidence="3" id="KW-0472">Membrane</keyword>
<organism evidence="14 15">
    <name type="scientific">Hibiscus syriacus</name>
    <name type="common">Rose of Sharon</name>
    <dbReference type="NCBI Taxonomy" id="106335"/>
    <lineage>
        <taxon>Eukaryota</taxon>
        <taxon>Viridiplantae</taxon>
        <taxon>Streptophyta</taxon>
        <taxon>Embryophyta</taxon>
        <taxon>Tracheophyta</taxon>
        <taxon>Spermatophyta</taxon>
        <taxon>Magnoliopsida</taxon>
        <taxon>eudicotyledons</taxon>
        <taxon>Gunneridae</taxon>
        <taxon>Pentapetalae</taxon>
        <taxon>rosids</taxon>
        <taxon>malvids</taxon>
        <taxon>Malvales</taxon>
        <taxon>Malvaceae</taxon>
        <taxon>Malvoideae</taxon>
        <taxon>Hibiscus</taxon>
    </lineage>
</organism>
<evidence type="ECO:0000256" key="9">
    <source>
        <dbReference type="PIRSR" id="PIRSR621190-1"/>
    </source>
</evidence>
<dbReference type="PRINTS" id="PR00138">
    <property type="entry name" value="MATRIXIN"/>
</dbReference>
<feature type="signal peptide" evidence="12">
    <location>
        <begin position="1"/>
        <end position="22"/>
    </location>
</feature>
<evidence type="ECO:0000256" key="7">
    <source>
        <dbReference type="ARBA" id="ARBA00022833"/>
    </source>
</evidence>
<dbReference type="EMBL" id="VEPZ02000876">
    <property type="protein sequence ID" value="KAE8713533.1"/>
    <property type="molecule type" value="Genomic_DNA"/>
</dbReference>
<name>A0A6A3BAS0_HIBSY</name>